<dbReference type="PANTHER" id="PTHR11845">
    <property type="entry name" value="5'-DEOXYNUCLEOTIDASE HDDC2"/>
    <property type="match status" value="1"/>
</dbReference>
<proteinExistence type="predicted"/>
<feature type="domain" description="HD/PDEase" evidence="2">
    <location>
        <begin position="26"/>
        <end position="151"/>
    </location>
</feature>
<dbReference type="EMBL" id="VLKH01000011">
    <property type="protein sequence ID" value="TWH77946.1"/>
    <property type="molecule type" value="Genomic_DNA"/>
</dbReference>
<dbReference type="AlphaFoldDB" id="A0A562J432"/>
<comment type="caution">
    <text evidence="3">The sequence shown here is derived from an EMBL/GenBank/DDBJ whole genome shotgun (WGS) entry which is preliminary data.</text>
</comment>
<evidence type="ECO:0000313" key="4">
    <source>
        <dbReference type="Proteomes" id="UP000315343"/>
    </source>
</evidence>
<reference evidence="3 4" key="1">
    <citation type="submission" date="2019-07" db="EMBL/GenBank/DDBJ databases">
        <title>Genomic Encyclopedia of Type Strains, Phase I: the one thousand microbial genomes (KMG-I) project.</title>
        <authorList>
            <person name="Kyrpides N."/>
        </authorList>
    </citation>
    <scope>NUCLEOTIDE SEQUENCE [LARGE SCALE GENOMIC DNA]</scope>
    <source>
        <strain evidence="3 4">DSM 13558</strain>
    </source>
</reference>
<evidence type="ECO:0000313" key="3">
    <source>
        <dbReference type="EMBL" id="TWH77946.1"/>
    </source>
</evidence>
<protein>
    <submittedName>
        <fullName evidence="3">5'-deoxynucleotidase</fullName>
    </submittedName>
</protein>
<dbReference type="OrthoDB" id="9812744at2"/>
<dbReference type="SUPFAM" id="SSF109604">
    <property type="entry name" value="HD-domain/PDEase-like"/>
    <property type="match status" value="1"/>
</dbReference>
<dbReference type="InterPro" id="IPR039356">
    <property type="entry name" value="YfbR/HDDC2"/>
</dbReference>
<evidence type="ECO:0000256" key="1">
    <source>
        <dbReference type="ARBA" id="ARBA00022801"/>
    </source>
</evidence>
<dbReference type="PANTHER" id="PTHR11845:SF13">
    <property type="entry name" value="5'-DEOXYNUCLEOTIDASE HDDC2"/>
    <property type="match status" value="1"/>
</dbReference>
<sequence length="194" mass="22669">MKKSNFFAFISRMKYINRWGLMRNIKDENVSEHSLDVAVIAHALAVIQKRRLDMDVNPEKTVLYAIYHDASEIFTGDMPTPVKYFNTVIKTAYKDVELAASRRLLKLLPEDFYSDYEGILIPREDEKEIWKTIKAADKISAYIKCIEEEKSGNKEFLKAKQTILKDLISMDREDVNIFMSDFMDGYELTLDEME</sequence>
<dbReference type="SMART" id="SM00471">
    <property type="entry name" value="HDc"/>
    <property type="match status" value="1"/>
</dbReference>
<dbReference type="InterPro" id="IPR003607">
    <property type="entry name" value="HD/PDEase_dom"/>
</dbReference>
<dbReference type="NCBIfam" id="NF003009">
    <property type="entry name" value="PRK03826.1"/>
    <property type="match status" value="1"/>
</dbReference>
<dbReference type="Gene3D" id="1.10.3210.10">
    <property type="entry name" value="Hypothetical protein af1432"/>
    <property type="match status" value="1"/>
</dbReference>
<keyword evidence="4" id="KW-1185">Reference proteome</keyword>
<name>A0A562J432_9FIRM</name>
<gene>
    <name evidence="3" type="ORF">LY60_03136</name>
</gene>
<organism evidence="3 4">
    <name type="scientific">Sedimentibacter saalensis</name>
    <dbReference type="NCBI Taxonomy" id="130788"/>
    <lineage>
        <taxon>Bacteria</taxon>
        <taxon>Bacillati</taxon>
        <taxon>Bacillota</taxon>
        <taxon>Tissierellia</taxon>
        <taxon>Sedimentibacter</taxon>
    </lineage>
</organism>
<dbReference type="RefSeq" id="WP_145085833.1">
    <property type="nucleotide sequence ID" value="NZ_DAMBUX010000014.1"/>
</dbReference>
<dbReference type="GO" id="GO:0002953">
    <property type="term" value="F:5'-deoxynucleotidase activity"/>
    <property type="evidence" value="ECO:0007669"/>
    <property type="project" value="InterPro"/>
</dbReference>
<dbReference type="GO" id="GO:0005737">
    <property type="term" value="C:cytoplasm"/>
    <property type="evidence" value="ECO:0007669"/>
    <property type="project" value="TreeGrafter"/>
</dbReference>
<evidence type="ECO:0000259" key="2">
    <source>
        <dbReference type="SMART" id="SM00471"/>
    </source>
</evidence>
<keyword evidence="1" id="KW-0378">Hydrolase</keyword>
<dbReference type="Pfam" id="PF12917">
    <property type="entry name" value="YfbR-like"/>
    <property type="match status" value="1"/>
</dbReference>
<accession>A0A562J432</accession>
<dbReference type="Proteomes" id="UP000315343">
    <property type="component" value="Unassembled WGS sequence"/>
</dbReference>